<gene>
    <name evidence="1" type="ORF">E0946_06615</name>
</gene>
<accession>A0AC61QHT1</accession>
<comment type="caution">
    <text evidence="1">The sequence shown here is derived from an EMBL/GenBank/DDBJ whole genome shotgun (WGS) entry which is preliminary data.</text>
</comment>
<name>A0AC61QHT1_9BACT</name>
<dbReference type="Proteomes" id="UP000294588">
    <property type="component" value="Unassembled WGS sequence"/>
</dbReference>
<organism evidence="1 2">
    <name type="scientific">Candidatus Syntrophosphaera thermopropionivorans</name>
    <dbReference type="NCBI Taxonomy" id="2593015"/>
    <lineage>
        <taxon>Bacteria</taxon>
        <taxon>Pseudomonadati</taxon>
        <taxon>Candidatus Cloacimonadota</taxon>
        <taxon>Candidatus Cloacimonadia</taxon>
        <taxon>Candidatus Cloacimonadales</taxon>
        <taxon>Candidatus Cloacimonadaceae</taxon>
        <taxon>Candidatus Syntrophosphaera</taxon>
    </lineage>
</organism>
<proteinExistence type="predicted"/>
<evidence type="ECO:0000313" key="2">
    <source>
        <dbReference type="Proteomes" id="UP000294588"/>
    </source>
</evidence>
<keyword evidence="2" id="KW-1185">Reference proteome</keyword>
<protein>
    <submittedName>
        <fullName evidence="1">MFS transporter</fullName>
    </submittedName>
</protein>
<dbReference type="EMBL" id="SMOG01000029">
    <property type="protein sequence ID" value="TDF72517.1"/>
    <property type="molecule type" value="Genomic_DNA"/>
</dbReference>
<evidence type="ECO:0000313" key="1">
    <source>
        <dbReference type="EMBL" id="TDF72517.1"/>
    </source>
</evidence>
<reference evidence="1" key="1">
    <citation type="submission" date="2019-03" db="EMBL/GenBank/DDBJ databases">
        <title>Candidatus Syntrophosphaera thermopropionivorans: a novel player in syntrophic propionate oxidation during anaerobic digestion.</title>
        <authorList>
            <person name="Dyksma S."/>
        </authorList>
    </citation>
    <scope>NUCLEOTIDE SEQUENCE</scope>
    <source>
        <strain evidence="1">W5</strain>
    </source>
</reference>
<sequence>MSKLKELFISLTVRNYRLFFMGQLISLIGTWVQRTAMSWYVYRLTHSPFLLGVVAFLSMIPALFISPFAGAWADRWDRRETLIGTQILFMLQASLLAAGVLTGFINELRWWPLLVLALFQGCVDGVDAPFRQNFVLDLVGKKSLLPNAIATNSAMFNSARLLGPSIGGIMIVLVGEGICFLINALSYLAVIGSLMAIRIQYRKPPESKENIFAKIKEGWSYSWRNLPIRWLIANLGVFMLFAMSYTSVIPVFARDVLKGNAGTQGLLLTCAGVGALASAIYMAGRKTIKGLPWVSIMMGCIGSLALIGFSQSTNLWLSMLMMVFVGMGLTIQMAITNTLLQTISYPSMRGRVLSVYTMTLNSLTPFGSLLLGWLTREIGPRYALTICAAICLLWVLSGIKMVPKVSKNILRMLVKNKNTELYRPITVHPVYSETV</sequence>